<reference evidence="2" key="1">
    <citation type="journal article" date="2014" name="Int. J. Syst. Evol. Microbiol.">
        <title>Complete genome sequence of Corynebacterium casei LMG S-19264T (=DSM 44701T), isolated from a smear-ripened cheese.</title>
        <authorList>
            <consortium name="US DOE Joint Genome Institute (JGI-PGF)"/>
            <person name="Walter F."/>
            <person name="Albersmeier A."/>
            <person name="Kalinowski J."/>
            <person name="Ruckert C."/>
        </authorList>
    </citation>
    <scope>NUCLEOTIDE SEQUENCE</scope>
    <source>
        <strain evidence="2">NBRC 108769</strain>
    </source>
</reference>
<gene>
    <name evidence="2" type="ORF">GCM10007940_16200</name>
</gene>
<reference evidence="2" key="2">
    <citation type="submission" date="2023-01" db="EMBL/GenBank/DDBJ databases">
        <title>Draft genome sequence of Portibacter lacus strain NBRC 108769.</title>
        <authorList>
            <person name="Sun Q."/>
            <person name="Mori K."/>
        </authorList>
    </citation>
    <scope>NUCLEOTIDE SEQUENCE</scope>
    <source>
        <strain evidence="2">NBRC 108769</strain>
    </source>
</reference>
<dbReference type="PROSITE" id="PS51257">
    <property type="entry name" value="PROKAR_LIPOPROTEIN"/>
    <property type="match status" value="1"/>
</dbReference>
<accession>A0AA37SNQ6</accession>
<keyword evidence="1" id="KW-0732">Signal</keyword>
<protein>
    <recommendedName>
        <fullName evidence="4">DUF4197 domain-containing protein</fullName>
    </recommendedName>
</protein>
<evidence type="ECO:0000256" key="1">
    <source>
        <dbReference type="SAM" id="SignalP"/>
    </source>
</evidence>
<evidence type="ECO:0008006" key="4">
    <source>
        <dbReference type="Google" id="ProtNLM"/>
    </source>
</evidence>
<feature type="signal peptide" evidence="1">
    <location>
        <begin position="1"/>
        <end position="20"/>
    </location>
</feature>
<dbReference type="EMBL" id="BSOH01000007">
    <property type="protein sequence ID" value="GLR17005.1"/>
    <property type="molecule type" value="Genomic_DNA"/>
</dbReference>
<comment type="caution">
    <text evidence="2">The sequence shown here is derived from an EMBL/GenBank/DDBJ whole genome shotgun (WGS) entry which is preliminary data.</text>
</comment>
<name>A0AA37SNQ6_9BACT</name>
<keyword evidence="3" id="KW-1185">Reference proteome</keyword>
<sequence>MKKIILFTVMLFTMSSCDQATMQKILDAAGSVTSELSTEEIAKGLKEALGQGVEKGVTYLSKTDGFYKTSYKILLPEEAQNVVSKLQMIPGFSNVEEIILEKINRSAEEAVKKASPIFVNAITSMTINDAMGILLGEKNAATSYLNQKTYNPLVGEFEPVIITALNKYNALDYWEDAVNAYNKIPFVQKMNPRLEQYITEKALSGLFDRVEKEELNIRENINARSTDLLRRVFAKQDGV</sequence>
<feature type="chain" id="PRO_5041318686" description="DUF4197 domain-containing protein" evidence="1">
    <location>
        <begin position="21"/>
        <end position="239"/>
    </location>
</feature>
<organism evidence="2 3">
    <name type="scientific">Portibacter lacus</name>
    <dbReference type="NCBI Taxonomy" id="1099794"/>
    <lineage>
        <taxon>Bacteria</taxon>
        <taxon>Pseudomonadati</taxon>
        <taxon>Bacteroidota</taxon>
        <taxon>Saprospiria</taxon>
        <taxon>Saprospirales</taxon>
        <taxon>Haliscomenobacteraceae</taxon>
        <taxon>Portibacter</taxon>
    </lineage>
</organism>
<evidence type="ECO:0000313" key="2">
    <source>
        <dbReference type="EMBL" id="GLR17005.1"/>
    </source>
</evidence>
<proteinExistence type="predicted"/>
<dbReference type="Pfam" id="PF13852">
    <property type="entry name" value="DUF4197"/>
    <property type="match status" value="1"/>
</dbReference>
<dbReference type="RefSeq" id="WP_235290816.1">
    <property type="nucleotide sequence ID" value="NZ_BSOH01000007.1"/>
</dbReference>
<evidence type="ECO:0000313" key="3">
    <source>
        <dbReference type="Proteomes" id="UP001156666"/>
    </source>
</evidence>
<dbReference type="AlphaFoldDB" id="A0AA37SNQ6"/>
<dbReference type="InterPro" id="IPR025245">
    <property type="entry name" value="DUF4197"/>
</dbReference>
<dbReference type="Proteomes" id="UP001156666">
    <property type="component" value="Unassembled WGS sequence"/>
</dbReference>